<dbReference type="InterPro" id="IPR035980">
    <property type="entry name" value="Ribosomal_bS6_sf"/>
</dbReference>
<dbReference type="GO" id="GO:0019843">
    <property type="term" value="F:rRNA binding"/>
    <property type="evidence" value="ECO:0007669"/>
    <property type="project" value="UniProtKB-UniRule"/>
</dbReference>
<evidence type="ECO:0000256" key="1">
    <source>
        <dbReference type="ARBA" id="ARBA00009512"/>
    </source>
</evidence>
<reference evidence="8 9" key="2">
    <citation type="submission" date="2019-09" db="EMBL/GenBank/DDBJ databases">
        <title>Complete Genome Sequence and Methylome Analysis of free living Spirochaetas.</title>
        <authorList>
            <person name="Leshcheva N."/>
            <person name="Mikheeva N."/>
        </authorList>
    </citation>
    <scope>NUCLEOTIDE SEQUENCE [LARGE SCALE GENOMIC DNA]</scope>
    <source>
        <strain evidence="8 9">P</strain>
    </source>
</reference>
<evidence type="ECO:0000313" key="9">
    <source>
        <dbReference type="Proteomes" id="UP000323824"/>
    </source>
</evidence>
<accession>A0A5C1QDG5</accession>
<comment type="function">
    <text evidence="5 7">Binds together with bS18 to 16S ribosomal RNA.</text>
</comment>
<dbReference type="Gene3D" id="3.30.70.60">
    <property type="match status" value="1"/>
</dbReference>
<organism evidence="8 9">
    <name type="scientific">Thiospirochaeta perfilievii</name>
    <dbReference type="NCBI Taxonomy" id="252967"/>
    <lineage>
        <taxon>Bacteria</taxon>
        <taxon>Pseudomonadati</taxon>
        <taxon>Spirochaetota</taxon>
        <taxon>Spirochaetia</taxon>
        <taxon>Spirochaetales</taxon>
        <taxon>Spirochaetaceae</taxon>
        <taxon>Thiospirochaeta</taxon>
    </lineage>
</organism>
<dbReference type="GO" id="GO:0003735">
    <property type="term" value="F:structural constituent of ribosome"/>
    <property type="evidence" value="ECO:0007669"/>
    <property type="project" value="InterPro"/>
</dbReference>
<comment type="similarity">
    <text evidence="1 7">Belongs to the bacterial ribosomal protein bS6 family.</text>
</comment>
<dbReference type="EMBL" id="CP035807">
    <property type="protein sequence ID" value="QEN06113.1"/>
    <property type="molecule type" value="Genomic_DNA"/>
</dbReference>
<evidence type="ECO:0000256" key="7">
    <source>
        <dbReference type="HAMAP-Rule" id="MF_00360"/>
    </source>
</evidence>
<proteinExistence type="inferred from homology"/>
<dbReference type="InterPro" id="IPR000529">
    <property type="entry name" value="Ribosomal_bS6"/>
</dbReference>
<dbReference type="GO" id="GO:0005840">
    <property type="term" value="C:ribosome"/>
    <property type="evidence" value="ECO:0007669"/>
    <property type="project" value="UniProtKB-KW"/>
</dbReference>
<keyword evidence="7" id="KW-0699">rRNA-binding</keyword>
<dbReference type="AlphaFoldDB" id="A0A5C1QDG5"/>
<dbReference type="RefSeq" id="WP_149569347.1">
    <property type="nucleotide sequence ID" value="NZ_CP035807.1"/>
</dbReference>
<evidence type="ECO:0000313" key="8">
    <source>
        <dbReference type="EMBL" id="QEN06113.1"/>
    </source>
</evidence>
<dbReference type="SUPFAM" id="SSF54995">
    <property type="entry name" value="Ribosomal protein S6"/>
    <property type="match status" value="1"/>
</dbReference>
<keyword evidence="3 7" id="KW-0689">Ribosomal protein</keyword>
<name>A0A5C1QDG5_9SPIO</name>
<dbReference type="GO" id="GO:1990904">
    <property type="term" value="C:ribonucleoprotein complex"/>
    <property type="evidence" value="ECO:0007669"/>
    <property type="project" value="UniProtKB-KW"/>
</dbReference>
<evidence type="ECO:0000256" key="3">
    <source>
        <dbReference type="ARBA" id="ARBA00022980"/>
    </source>
</evidence>
<keyword evidence="2 7" id="KW-0694">RNA-binding</keyword>
<dbReference type="HAMAP" id="MF_00360">
    <property type="entry name" value="Ribosomal_bS6"/>
    <property type="match status" value="1"/>
</dbReference>
<evidence type="ECO:0000256" key="4">
    <source>
        <dbReference type="ARBA" id="ARBA00023274"/>
    </source>
</evidence>
<dbReference type="GO" id="GO:0006412">
    <property type="term" value="P:translation"/>
    <property type="evidence" value="ECO:0007669"/>
    <property type="project" value="UniProtKB-UniRule"/>
</dbReference>
<dbReference type="InterPro" id="IPR020814">
    <property type="entry name" value="Ribosomal_S6_plastid/chlpt"/>
</dbReference>
<protein>
    <recommendedName>
        <fullName evidence="6 7">Small ribosomal subunit protein bS6</fullName>
    </recommendedName>
</protein>
<evidence type="ECO:0000256" key="2">
    <source>
        <dbReference type="ARBA" id="ARBA00022884"/>
    </source>
</evidence>
<dbReference type="CDD" id="cd00473">
    <property type="entry name" value="bS6"/>
    <property type="match status" value="1"/>
</dbReference>
<keyword evidence="9" id="KW-1185">Reference proteome</keyword>
<dbReference type="Proteomes" id="UP000323824">
    <property type="component" value="Chromosome"/>
</dbReference>
<reference evidence="8 9" key="1">
    <citation type="submission" date="2019-02" db="EMBL/GenBank/DDBJ databases">
        <authorList>
            <person name="Fomenkov A."/>
            <person name="Dubinina G."/>
            <person name="Grabovich M."/>
            <person name="Vincze T."/>
            <person name="Roberts R.J."/>
        </authorList>
    </citation>
    <scope>NUCLEOTIDE SEQUENCE [LARGE SCALE GENOMIC DNA]</scope>
    <source>
        <strain evidence="8 9">P</strain>
    </source>
</reference>
<sequence length="93" mass="10852">MTKYELVCLFRTKEDNYAKGLAAVKALLTDAGAEFLKEEDMGDRQVAYPIKKEDRSHYHFFLIKLDGSKVALLDEQFKLKEELLKYLFVKSEK</sequence>
<evidence type="ECO:0000256" key="5">
    <source>
        <dbReference type="ARBA" id="ARBA00035104"/>
    </source>
</evidence>
<evidence type="ECO:0000256" key="6">
    <source>
        <dbReference type="ARBA" id="ARBA00035294"/>
    </source>
</evidence>
<dbReference type="KEGG" id="sper:EW093_15940"/>
<dbReference type="Pfam" id="PF01250">
    <property type="entry name" value="Ribosomal_S6"/>
    <property type="match status" value="1"/>
</dbReference>
<dbReference type="OrthoDB" id="9812702at2"/>
<dbReference type="NCBIfam" id="TIGR00166">
    <property type="entry name" value="S6"/>
    <property type="match status" value="1"/>
</dbReference>
<dbReference type="InterPro" id="IPR014717">
    <property type="entry name" value="Transl_elong_EF1B/ribsomal_bS6"/>
</dbReference>
<gene>
    <name evidence="7 8" type="primary">rpsF</name>
    <name evidence="8" type="ORF">EW093_15940</name>
</gene>
<keyword evidence="4 7" id="KW-0687">Ribonucleoprotein</keyword>